<dbReference type="HOGENOM" id="CLU_046025_5_4_1"/>
<feature type="transmembrane region" description="Helical" evidence="1">
    <location>
        <begin position="135"/>
        <end position="157"/>
    </location>
</feature>
<dbReference type="Pfam" id="PF20152">
    <property type="entry name" value="DUF6534"/>
    <property type="match status" value="1"/>
</dbReference>
<feature type="transmembrane region" description="Helical" evidence="1">
    <location>
        <begin position="212"/>
        <end position="239"/>
    </location>
</feature>
<feature type="transmembrane region" description="Helical" evidence="1">
    <location>
        <begin position="32"/>
        <end position="52"/>
    </location>
</feature>
<dbReference type="Proteomes" id="UP000016930">
    <property type="component" value="Unassembled WGS sequence"/>
</dbReference>
<dbReference type="InterPro" id="IPR045339">
    <property type="entry name" value="DUF6534"/>
</dbReference>
<feature type="domain" description="DUF6534" evidence="2">
    <location>
        <begin position="185"/>
        <end position="270"/>
    </location>
</feature>
<accession>M2R0R1</accession>
<keyword evidence="1" id="KW-0812">Transmembrane</keyword>
<dbReference type="EMBL" id="KB445811">
    <property type="protein sequence ID" value="EMD32416.1"/>
    <property type="molecule type" value="Genomic_DNA"/>
</dbReference>
<evidence type="ECO:0000313" key="3">
    <source>
        <dbReference type="EMBL" id="EMD32416.1"/>
    </source>
</evidence>
<sequence length="324" mass="35341">MSAASPSVPSSAIPLLGLESISLGGTLGALQISTMVTSAVYGVTVSQTYVYWHSKSNDSALFRATVAFIWGLDTLHQVFICAMAFTYTVTDFGNVFALARESWAIISIIVVSAIMHTGIRRQPILRSNLVANKNWTLVALIMLCSFGELVALLVFTVKDVTVAHSQFLELRLLSPEFYVATCLTIVADSLIAISQVILLWRRRSRVRRTDSIVRTLIIFSINTGLLTTICALCMLVTWTTMPDKLVYDIFFAALPTLLFNALLATLNARQDLRDKVKGPNGVVSLPLSLAAPTSSSASTQVGKSQDIREAGVIEIKVERSEHLV</sequence>
<reference evidence="3 4" key="1">
    <citation type="journal article" date="2012" name="Proc. Natl. Acad. Sci. U.S.A.">
        <title>Comparative genomics of Ceriporiopsis subvermispora and Phanerochaete chrysosporium provide insight into selective ligninolysis.</title>
        <authorList>
            <person name="Fernandez-Fueyo E."/>
            <person name="Ruiz-Duenas F.J."/>
            <person name="Ferreira P."/>
            <person name="Floudas D."/>
            <person name="Hibbett D.S."/>
            <person name="Canessa P."/>
            <person name="Larrondo L.F."/>
            <person name="James T.Y."/>
            <person name="Seelenfreund D."/>
            <person name="Lobos S."/>
            <person name="Polanco R."/>
            <person name="Tello M."/>
            <person name="Honda Y."/>
            <person name="Watanabe T."/>
            <person name="Watanabe T."/>
            <person name="Ryu J.S."/>
            <person name="Kubicek C.P."/>
            <person name="Schmoll M."/>
            <person name="Gaskell J."/>
            <person name="Hammel K.E."/>
            <person name="St John F.J."/>
            <person name="Vanden Wymelenberg A."/>
            <person name="Sabat G."/>
            <person name="Splinter BonDurant S."/>
            <person name="Syed K."/>
            <person name="Yadav J.S."/>
            <person name="Doddapaneni H."/>
            <person name="Subramanian V."/>
            <person name="Lavin J.L."/>
            <person name="Oguiza J.A."/>
            <person name="Perez G."/>
            <person name="Pisabarro A.G."/>
            <person name="Ramirez L."/>
            <person name="Santoyo F."/>
            <person name="Master E."/>
            <person name="Coutinho P.M."/>
            <person name="Henrissat B."/>
            <person name="Lombard V."/>
            <person name="Magnuson J.K."/>
            <person name="Kuees U."/>
            <person name="Hori C."/>
            <person name="Igarashi K."/>
            <person name="Samejima M."/>
            <person name="Held B.W."/>
            <person name="Barry K.W."/>
            <person name="LaButti K.M."/>
            <person name="Lapidus A."/>
            <person name="Lindquist E.A."/>
            <person name="Lucas S.M."/>
            <person name="Riley R."/>
            <person name="Salamov A.A."/>
            <person name="Hoffmeister D."/>
            <person name="Schwenk D."/>
            <person name="Hadar Y."/>
            <person name="Yarden O."/>
            <person name="de Vries R.P."/>
            <person name="Wiebenga A."/>
            <person name="Stenlid J."/>
            <person name="Eastwood D."/>
            <person name="Grigoriev I.V."/>
            <person name="Berka R.M."/>
            <person name="Blanchette R.A."/>
            <person name="Kersten P."/>
            <person name="Martinez A.T."/>
            <person name="Vicuna R."/>
            <person name="Cullen D."/>
        </authorList>
    </citation>
    <scope>NUCLEOTIDE SEQUENCE [LARGE SCALE GENOMIC DNA]</scope>
    <source>
        <strain evidence="3 4">B</strain>
    </source>
</reference>
<keyword evidence="4" id="KW-1185">Reference proteome</keyword>
<keyword evidence="1" id="KW-1133">Transmembrane helix</keyword>
<protein>
    <recommendedName>
        <fullName evidence="2">DUF6534 domain-containing protein</fullName>
    </recommendedName>
</protein>
<feature type="transmembrane region" description="Helical" evidence="1">
    <location>
        <begin position="177"/>
        <end position="200"/>
    </location>
</feature>
<dbReference type="AlphaFoldDB" id="M2R0R1"/>
<evidence type="ECO:0000256" key="1">
    <source>
        <dbReference type="SAM" id="Phobius"/>
    </source>
</evidence>
<feature type="transmembrane region" description="Helical" evidence="1">
    <location>
        <begin position="95"/>
        <end position="114"/>
    </location>
</feature>
<feature type="transmembrane region" description="Helical" evidence="1">
    <location>
        <begin position="245"/>
        <end position="266"/>
    </location>
</feature>
<evidence type="ECO:0000259" key="2">
    <source>
        <dbReference type="Pfam" id="PF20152"/>
    </source>
</evidence>
<feature type="transmembrane region" description="Helical" evidence="1">
    <location>
        <begin position="64"/>
        <end position="89"/>
    </location>
</feature>
<dbReference type="PANTHER" id="PTHR40465:SF1">
    <property type="entry name" value="DUF6534 DOMAIN-CONTAINING PROTEIN"/>
    <property type="match status" value="1"/>
</dbReference>
<name>M2R0R1_CERS8</name>
<keyword evidence="1" id="KW-0472">Membrane</keyword>
<organism evidence="3 4">
    <name type="scientific">Ceriporiopsis subvermispora (strain B)</name>
    <name type="common">White-rot fungus</name>
    <name type="synonym">Gelatoporia subvermispora</name>
    <dbReference type="NCBI Taxonomy" id="914234"/>
    <lineage>
        <taxon>Eukaryota</taxon>
        <taxon>Fungi</taxon>
        <taxon>Dikarya</taxon>
        <taxon>Basidiomycota</taxon>
        <taxon>Agaricomycotina</taxon>
        <taxon>Agaricomycetes</taxon>
        <taxon>Polyporales</taxon>
        <taxon>Gelatoporiaceae</taxon>
        <taxon>Gelatoporia</taxon>
    </lineage>
</organism>
<dbReference type="PANTHER" id="PTHR40465">
    <property type="entry name" value="CHROMOSOME 1, WHOLE GENOME SHOTGUN SEQUENCE"/>
    <property type="match status" value="1"/>
</dbReference>
<evidence type="ECO:0000313" key="4">
    <source>
        <dbReference type="Proteomes" id="UP000016930"/>
    </source>
</evidence>
<gene>
    <name evidence="3" type="ORF">CERSUDRAFT_99501</name>
</gene>
<dbReference type="STRING" id="914234.M2R0R1"/>
<proteinExistence type="predicted"/>